<evidence type="ECO:0000313" key="2">
    <source>
        <dbReference type="Proteomes" id="UP000663873"/>
    </source>
</evidence>
<dbReference type="Proteomes" id="UP000663873">
    <property type="component" value="Unassembled WGS sequence"/>
</dbReference>
<dbReference type="EMBL" id="CAJOBP010102871">
    <property type="protein sequence ID" value="CAF4981070.1"/>
    <property type="molecule type" value="Genomic_DNA"/>
</dbReference>
<feature type="non-terminal residue" evidence="1">
    <location>
        <position position="1"/>
    </location>
</feature>
<reference evidence="1" key="1">
    <citation type="submission" date="2021-02" db="EMBL/GenBank/DDBJ databases">
        <authorList>
            <person name="Nowell W R."/>
        </authorList>
    </citation>
    <scope>NUCLEOTIDE SEQUENCE</scope>
</reference>
<dbReference type="SUPFAM" id="SSF56300">
    <property type="entry name" value="Metallo-dependent phosphatases"/>
    <property type="match status" value="1"/>
</dbReference>
<evidence type="ECO:0000313" key="1">
    <source>
        <dbReference type="EMBL" id="CAF4981070.1"/>
    </source>
</evidence>
<dbReference type="AlphaFoldDB" id="A0A821ZJ10"/>
<proteinExistence type="predicted"/>
<sequence length="59" mass="6687">NSVVNGSMLSGRQMIGTLNVLGLNYATLGNHEFDLKEISLRRRLDESKFEWIGSNVYEL</sequence>
<organism evidence="1 2">
    <name type="scientific">Rotaria socialis</name>
    <dbReference type="NCBI Taxonomy" id="392032"/>
    <lineage>
        <taxon>Eukaryota</taxon>
        <taxon>Metazoa</taxon>
        <taxon>Spiralia</taxon>
        <taxon>Gnathifera</taxon>
        <taxon>Rotifera</taxon>
        <taxon>Eurotatoria</taxon>
        <taxon>Bdelloidea</taxon>
        <taxon>Philodinida</taxon>
        <taxon>Philodinidae</taxon>
        <taxon>Rotaria</taxon>
    </lineage>
</organism>
<dbReference type="Gene3D" id="3.60.21.10">
    <property type="match status" value="1"/>
</dbReference>
<evidence type="ECO:0008006" key="3">
    <source>
        <dbReference type="Google" id="ProtNLM"/>
    </source>
</evidence>
<accession>A0A821ZJ10</accession>
<feature type="non-terminal residue" evidence="1">
    <location>
        <position position="59"/>
    </location>
</feature>
<name>A0A821ZJ10_9BILA</name>
<gene>
    <name evidence="1" type="ORF">UJA718_LOCUS49307</name>
</gene>
<dbReference type="InterPro" id="IPR029052">
    <property type="entry name" value="Metallo-depent_PP-like"/>
</dbReference>
<keyword evidence="2" id="KW-1185">Reference proteome</keyword>
<protein>
    <recommendedName>
        <fullName evidence="3">Bifunctional metallophosphatase/5'-nucleotidase</fullName>
    </recommendedName>
</protein>
<comment type="caution">
    <text evidence="1">The sequence shown here is derived from an EMBL/GenBank/DDBJ whole genome shotgun (WGS) entry which is preliminary data.</text>
</comment>